<evidence type="ECO:0000313" key="17">
    <source>
        <dbReference type="Proteomes" id="UP000317214"/>
    </source>
</evidence>
<evidence type="ECO:0000256" key="12">
    <source>
        <dbReference type="ARBA" id="ARBA00040743"/>
    </source>
</evidence>
<feature type="domain" description="PpiC" evidence="15">
    <location>
        <begin position="253"/>
        <end position="372"/>
    </location>
</feature>
<dbReference type="InterPro" id="IPR046357">
    <property type="entry name" value="PPIase_dom_sf"/>
</dbReference>
<keyword evidence="3" id="KW-1003">Cell membrane</keyword>
<dbReference type="EMBL" id="CP032485">
    <property type="protein sequence ID" value="QDH25613.1"/>
    <property type="molecule type" value="Genomic_DNA"/>
</dbReference>
<keyword evidence="5 14" id="KW-0812">Transmembrane</keyword>
<name>A0A4Y6V6K5_9PROT</name>
<evidence type="ECO:0000256" key="4">
    <source>
        <dbReference type="ARBA" id="ARBA00022519"/>
    </source>
</evidence>
<keyword evidence="7 14" id="KW-0472">Membrane</keyword>
<feature type="transmembrane region" description="Helical" evidence="14">
    <location>
        <begin position="12"/>
        <end position="32"/>
    </location>
</feature>
<keyword evidence="16" id="KW-0413">Isomerase</keyword>
<evidence type="ECO:0000256" key="2">
    <source>
        <dbReference type="ARBA" id="ARBA00018370"/>
    </source>
</evidence>
<dbReference type="Proteomes" id="UP000317214">
    <property type="component" value="Chromosome"/>
</dbReference>
<keyword evidence="4" id="KW-0997">Cell inner membrane</keyword>
<organism evidence="16 17">
    <name type="scientific">Neokomagataea tanensis</name>
    <dbReference type="NCBI Taxonomy" id="661191"/>
    <lineage>
        <taxon>Bacteria</taxon>
        <taxon>Pseudomonadati</taxon>
        <taxon>Pseudomonadota</taxon>
        <taxon>Alphaproteobacteria</taxon>
        <taxon>Acetobacterales</taxon>
        <taxon>Acetobacteraceae</taxon>
        <taxon>Neokomagataea</taxon>
    </lineage>
</organism>
<dbReference type="KEGG" id="ntn:D5366_10725"/>
<evidence type="ECO:0000256" key="1">
    <source>
        <dbReference type="ARBA" id="ARBA00004382"/>
    </source>
</evidence>
<dbReference type="Gene3D" id="3.10.50.40">
    <property type="match status" value="1"/>
</dbReference>
<evidence type="ECO:0000256" key="9">
    <source>
        <dbReference type="ARBA" id="ARBA00030642"/>
    </source>
</evidence>
<dbReference type="Pfam" id="PF13624">
    <property type="entry name" value="SurA_N_3"/>
    <property type="match status" value="1"/>
</dbReference>
<dbReference type="PANTHER" id="PTHR47529:SF1">
    <property type="entry name" value="PERIPLASMIC CHAPERONE PPID"/>
    <property type="match status" value="1"/>
</dbReference>
<dbReference type="AlphaFoldDB" id="A0A4Y6V6K5"/>
<dbReference type="GO" id="GO:0003755">
    <property type="term" value="F:peptidyl-prolyl cis-trans isomerase activity"/>
    <property type="evidence" value="ECO:0007669"/>
    <property type="project" value="InterPro"/>
</dbReference>
<reference evidence="16 17" key="1">
    <citation type="submission" date="2018-09" db="EMBL/GenBank/DDBJ databases">
        <title>The complete genome sequence of Neokomagataea tanensis NBRC 106556(T).</title>
        <authorList>
            <person name="Chua K.-O."/>
            <person name="See-Too W.-S."/>
            <person name="Hong K.-W."/>
            <person name="Yin W.-F."/>
            <person name="Chan K.-G."/>
        </authorList>
    </citation>
    <scope>NUCLEOTIDE SEQUENCE [LARGE SCALE GENOMIC DNA]</scope>
    <source>
        <strain evidence="17">AH13 \ NBRC 106556</strain>
    </source>
</reference>
<gene>
    <name evidence="16" type="ORF">D5366_10725</name>
</gene>
<dbReference type="InterPro" id="IPR052029">
    <property type="entry name" value="PpiD_chaperone"/>
</dbReference>
<evidence type="ECO:0000256" key="7">
    <source>
        <dbReference type="ARBA" id="ARBA00023136"/>
    </source>
</evidence>
<dbReference type="SUPFAM" id="SSF54534">
    <property type="entry name" value="FKBP-like"/>
    <property type="match status" value="1"/>
</dbReference>
<evidence type="ECO:0000256" key="13">
    <source>
        <dbReference type="ARBA" id="ARBA00042775"/>
    </source>
</evidence>
<keyword evidence="17" id="KW-1185">Reference proteome</keyword>
<dbReference type="PANTHER" id="PTHR47529">
    <property type="entry name" value="PEPTIDYL-PROLYL CIS-TRANS ISOMERASE D"/>
    <property type="match status" value="1"/>
</dbReference>
<evidence type="ECO:0000256" key="11">
    <source>
        <dbReference type="ARBA" id="ARBA00038408"/>
    </source>
</evidence>
<evidence type="ECO:0000256" key="10">
    <source>
        <dbReference type="ARBA" id="ARBA00031484"/>
    </source>
</evidence>
<sequence length="642" mass="69758">MITKLRHLFVDSWAGRAAAFLIFLAFIGWGIGDIFNSSGSTSPNTIAKVGDREISAETFARALQTQLPAAAQRLGYQDAAHLPAVAKQQIAREVLRSLVIQQETQLAASHAGISVPDNLVRDEVFSIPAFHDASGQFDRSLMNQRLARMGLTEKSLIALVREDIVSRSLVQGLGAAAHASPILTNLLVNFESDTLRVTALRIAFDAHKTSEAPTDAQLHRFYDNHPDLFKTPEFRHIKAVVMTADSVAKTIEVSDDILHKLYDMQERTYNVPETRSLQVLSFTDQNKAQAAADQWQKGDSWDMLVKAYPNAIPATPEKARKSDLPNTDLAQAAFAATAQSVQGPVKTAFGWVVFKVTEVVAPHHTDFAQVRDQLRNDVQQQQAQEALQARMSRFQDAVAGSTSLDKVPTDLGALPISGTLDAQGMTADGVPAPIPGGAQLRQAIIQQAFAQKAMAPPHVISGPDNAAYAILVDTVHPGTVQPFDQVKTAVIAAWTDEQAKHQADLRATELYTAAKKSGLSVAVAGQPEAGDLLQNVLISRVKPDTRLPNVVTRNIFNLKAHNSAMYQSGDAFWLVTLEGTEAAPQSDRLTISRGVEGQYNQSLHMDIPDAISASLEKQWPMTHLNMPLFNQVVTSAQSNAAQ</sequence>
<comment type="subcellular location">
    <subcellularLocation>
        <location evidence="1">Cell inner membrane</location>
        <topology evidence="1">Single-pass type II membrane protein</topology>
        <orientation evidence="1">Periplasmic side</orientation>
    </subcellularLocation>
</comment>
<evidence type="ECO:0000256" key="3">
    <source>
        <dbReference type="ARBA" id="ARBA00022475"/>
    </source>
</evidence>
<proteinExistence type="inferred from homology"/>
<dbReference type="GO" id="GO:0005886">
    <property type="term" value="C:plasma membrane"/>
    <property type="evidence" value="ECO:0007669"/>
    <property type="project" value="UniProtKB-SubCell"/>
</dbReference>
<evidence type="ECO:0000256" key="14">
    <source>
        <dbReference type="SAM" id="Phobius"/>
    </source>
</evidence>
<evidence type="ECO:0000259" key="15">
    <source>
        <dbReference type="Pfam" id="PF13145"/>
    </source>
</evidence>
<keyword evidence="8" id="KW-0143">Chaperone</keyword>
<dbReference type="SUPFAM" id="SSF109998">
    <property type="entry name" value="Triger factor/SurA peptide-binding domain-like"/>
    <property type="match status" value="1"/>
</dbReference>
<dbReference type="InterPro" id="IPR027304">
    <property type="entry name" value="Trigger_fact/SurA_dom_sf"/>
</dbReference>
<protein>
    <recommendedName>
        <fullName evidence="2">Parvulin-like PPIase</fullName>
    </recommendedName>
    <alternativeName>
        <fullName evidence="9">Peptidyl-prolyl cis-trans isomerase plp</fullName>
    </alternativeName>
    <alternativeName>
        <fullName evidence="12">Periplasmic chaperone PpiD</fullName>
    </alternativeName>
    <alternativeName>
        <fullName evidence="13">Periplasmic folding chaperone</fullName>
    </alternativeName>
    <alternativeName>
        <fullName evidence="10">Rotamase plp</fullName>
    </alternativeName>
</protein>
<accession>A0A4Y6V6K5</accession>
<evidence type="ECO:0000256" key="8">
    <source>
        <dbReference type="ARBA" id="ARBA00023186"/>
    </source>
</evidence>
<evidence type="ECO:0000256" key="6">
    <source>
        <dbReference type="ARBA" id="ARBA00022989"/>
    </source>
</evidence>
<dbReference type="InterPro" id="IPR000297">
    <property type="entry name" value="PPIase_PpiC"/>
</dbReference>
<evidence type="ECO:0000313" key="16">
    <source>
        <dbReference type="EMBL" id="QDH25613.1"/>
    </source>
</evidence>
<dbReference type="Pfam" id="PF13145">
    <property type="entry name" value="Rotamase_2"/>
    <property type="match status" value="1"/>
</dbReference>
<comment type="similarity">
    <text evidence="11">Belongs to the PpiD chaperone family.</text>
</comment>
<dbReference type="OrthoDB" id="9768393at2"/>
<evidence type="ECO:0000256" key="5">
    <source>
        <dbReference type="ARBA" id="ARBA00022692"/>
    </source>
</evidence>
<keyword evidence="6 14" id="KW-1133">Transmembrane helix</keyword>